<dbReference type="EMBL" id="SPLM01000112">
    <property type="protein sequence ID" value="TMW58231.1"/>
    <property type="molecule type" value="Genomic_DNA"/>
</dbReference>
<dbReference type="Proteomes" id="UP000794436">
    <property type="component" value="Unassembled WGS sequence"/>
</dbReference>
<evidence type="ECO:0000256" key="2">
    <source>
        <dbReference type="SAM" id="Phobius"/>
    </source>
</evidence>
<proteinExistence type="predicted"/>
<protein>
    <submittedName>
        <fullName evidence="3">Uncharacterized protein</fullName>
    </submittedName>
</protein>
<feature type="transmembrane region" description="Helical" evidence="2">
    <location>
        <begin position="195"/>
        <end position="213"/>
    </location>
</feature>
<keyword evidence="4" id="KW-1185">Reference proteome</keyword>
<evidence type="ECO:0000256" key="1">
    <source>
        <dbReference type="SAM" id="MobiDB-lite"/>
    </source>
</evidence>
<organism evidence="3 4">
    <name type="scientific">Pythium oligandrum</name>
    <name type="common">Mycoparasitic fungus</name>
    <dbReference type="NCBI Taxonomy" id="41045"/>
    <lineage>
        <taxon>Eukaryota</taxon>
        <taxon>Sar</taxon>
        <taxon>Stramenopiles</taxon>
        <taxon>Oomycota</taxon>
        <taxon>Peronosporomycetes</taxon>
        <taxon>Pythiales</taxon>
        <taxon>Pythiaceae</taxon>
        <taxon>Pythium</taxon>
    </lineage>
</organism>
<accession>A0A8K1FDE1</accession>
<comment type="caution">
    <text evidence="3">The sequence shown here is derived from an EMBL/GenBank/DDBJ whole genome shotgun (WGS) entry which is preliminary data.</text>
</comment>
<keyword evidence="2" id="KW-0472">Membrane</keyword>
<evidence type="ECO:0000313" key="4">
    <source>
        <dbReference type="Proteomes" id="UP000794436"/>
    </source>
</evidence>
<feature type="compositionally biased region" description="Acidic residues" evidence="1">
    <location>
        <begin position="115"/>
        <end position="124"/>
    </location>
</feature>
<reference evidence="3" key="1">
    <citation type="submission" date="2019-03" db="EMBL/GenBank/DDBJ databases">
        <title>Long read genome sequence of the mycoparasitic Pythium oligandrum ATCC 38472 isolated from sugarbeet rhizosphere.</title>
        <authorList>
            <person name="Gaulin E."/>
        </authorList>
    </citation>
    <scope>NUCLEOTIDE SEQUENCE</scope>
    <source>
        <strain evidence="3">ATCC 38472_TT</strain>
    </source>
</reference>
<keyword evidence="2" id="KW-1133">Transmembrane helix</keyword>
<sequence length="215" mass="23845">MAPTCRRTTEIEFPMWDAFLMALESDAPFVGHQWTMYDGSRTSAFNTLGVRCLHTGCNARVNASLRKRTGGRLPVCARLRDVKSHAVDVIAEGDDVDDATSDVVVDLTHSTIPDEPVDGDDTLDQDDKSFNTQDIDALAPDEPETDTQEAPDLVDFGFDAEEEEEEENYVFEPIEDPVKPSVDPRDNNSTAAIEHILVLLLLVTLAVITHFVCMY</sequence>
<keyword evidence="2" id="KW-0812">Transmembrane</keyword>
<evidence type="ECO:0000313" key="3">
    <source>
        <dbReference type="EMBL" id="TMW58231.1"/>
    </source>
</evidence>
<gene>
    <name evidence="3" type="ORF">Poli38472_011819</name>
</gene>
<name>A0A8K1FDE1_PYTOL</name>
<feature type="region of interest" description="Disordered" evidence="1">
    <location>
        <begin position="109"/>
        <end position="128"/>
    </location>
</feature>
<dbReference type="AlphaFoldDB" id="A0A8K1FDE1"/>